<dbReference type="GO" id="GO:0006580">
    <property type="term" value="P:ethanolamine metabolic process"/>
    <property type="evidence" value="ECO:0007669"/>
    <property type="project" value="TreeGrafter"/>
</dbReference>
<dbReference type="OrthoDB" id="197419at2759"/>
<accession>A0A0B1STZ0</accession>
<gene>
    <name evidence="2" type="ORF">OESDEN_11418</name>
</gene>
<evidence type="ECO:0000313" key="2">
    <source>
        <dbReference type="EMBL" id="KHJ88778.1"/>
    </source>
</evidence>
<organism evidence="2 3">
    <name type="scientific">Oesophagostomum dentatum</name>
    <name type="common">Nodular worm</name>
    <dbReference type="NCBI Taxonomy" id="61180"/>
    <lineage>
        <taxon>Eukaryota</taxon>
        <taxon>Metazoa</taxon>
        <taxon>Ecdysozoa</taxon>
        <taxon>Nematoda</taxon>
        <taxon>Chromadorea</taxon>
        <taxon>Rhabditida</taxon>
        <taxon>Rhabditina</taxon>
        <taxon>Rhabditomorpha</taxon>
        <taxon>Strongyloidea</taxon>
        <taxon>Strongylidae</taxon>
        <taxon>Oesophagostomum</taxon>
    </lineage>
</organism>
<keyword evidence="3" id="KW-1185">Reference proteome</keyword>
<dbReference type="GO" id="GO:0005886">
    <property type="term" value="C:plasma membrane"/>
    <property type="evidence" value="ECO:0007669"/>
    <property type="project" value="TreeGrafter"/>
</dbReference>
<sequence length="115" mass="13787">MRLNNSIESYFFQLVKIIGDLFEKYQLYDKGIVCSFYPWVVYLIKQGNQKILNGLTWRRRFFSFKDIENTQPRYTGIKHYAFVLIDIIHVFLLQTVEPWFLGADMLLTNHLDISK</sequence>
<dbReference type="GO" id="GO:0070291">
    <property type="term" value="P:N-acylethanolamine metabolic process"/>
    <property type="evidence" value="ECO:0007669"/>
    <property type="project" value="TreeGrafter"/>
</dbReference>
<keyword evidence="1" id="KW-0812">Transmembrane</keyword>
<dbReference type="InterPro" id="IPR017946">
    <property type="entry name" value="PLC-like_Pdiesterase_TIM-brl"/>
</dbReference>
<dbReference type="GO" id="GO:0006644">
    <property type="term" value="P:phospholipid metabolic process"/>
    <property type="evidence" value="ECO:0007669"/>
    <property type="project" value="TreeGrafter"/>
</dbReference>
<keyword evidence="1" id="KW-0472">Membrane</keyword>
<keyword evidence="1" id="KW-1133">Transmembrane helix</keyword>
<feature type="transmembrane region" description="Helical" evidence="1">
    <location>
        <begin position="80"/>
        <end position="101"/>
    </location>
</feature>
<dbReference type="PANTHER" id="PTHR46320">
    <property type="entry name" value="GLYCEROPHOSPHODIESTER PHOSPHODIESTERASE 1"/>
    <property type="match status" value="1"/>
</dbReference>
<protein>
    <submittedName>
        <fullName evidence="2">Uncharacterized protein</fullName>
    </submittedName>
</protein>
<reference evidence="2 3" key="1">
    <citation type="submission" date="2014-03" db="EMBL/GenBank/DDBJ databases">
        <title>Draft genome of the hookworm Oesophagostomum dentatum.</title>
        <authorList>
            <person name="Mitreva M."/>
        </authorList>
    </citation>
    <scope>NUCLEOTIDE SEQUENCE [LARGE SCALE GENOMIC DNA]</scope>
    <source>
        <strain evidence="2 3">OD-Hann</strain>
    </source>
</reference>
<proteinExistence type="predicted"/>
<dbReference type="AlphaFoldDB" id="A0A0B1STZ0"/>
<dbReference type="PANTHER" id="PTHR46320:SF1">
    <property type="entry name" value="GLYCEROPHOSPHODIESTER PHOSPHODIESTERASE 1"/>
    <property type="match status" value="1"/>
</dbReference>
<dbReference type="EMBL" id="KN555219">
    <property type="protein sequence ID" value="KHJ88778.1"/>
    <property type="molecule type" value="Genomic_DNA"/>
</dbReference>
<evidence type="ECO:0000256" key="1">
    <source>
        <dbReference type="SAM" id="Phobius"/>
    </source>
</evidence>
<dbReference type="SUPFAM" id="SSF51695">
    <property type="entry name" value="PLC-like phosphodiesterases"/>
    <property type="match status" value="1"/>
</dbReference>
<evidence type="ECO:0000313" key="3">
    <source>
        <dbReference type="Proteomes" id="UP000053660"/>
    </source>
</evidence>
<dbReference type="GO" id="GO:0008889">
    <property type="term" value="F:glycerophosphodiester phosphodiesterase activity"/>
    <property type="evidence" value="ECO:0007669"/>
    <property type="project" value="TreeGrafter"/>
</dbReference>
<dbReference type="Proteomes" id="UP000053660">
    <property type="component" value="Unassembled WGS sequence"/>
</dbReference>
<name>A0A0B1STZ0_OESDE</name>